<accession>A0A6G9HQ44</accession>
<organism evidence="2">
    <name type="scientific">Klebsiella pneumoniae</name>
    <dbReference type="NCBI Taxonomy" id="573"/>
    <lineage>
        <taxon>Bacteria</taxon>
        <taxon>Pseudomonadati</taxon>
        <taxon>Pseudomonadota</taxon>
        <taxon>Gammaproteobacteria</taxon>
        <taxon>Enterobacterales</taxon>
        <taxon>Enterobacteriaceae</taxon>
        <taxon>Klebsiella/Raoultella group</taxon>
        <taxon>Klebsiella</taxon>
        <taxon>Klebsiella pneumoniae complex</taxon>
    </lineage>
</organism>
<geneLocation type="plasmid" evidence="2">
    <name>pKP-14-6-NDM-1</name>
</geneLocation>
<protein>
    <submittedName>
        <fullName evidence="2">Uncharacterized protein</fullName>
    </submittedName>
</protein>
<proteinExistence type="predicted"/>
<dbReference type="EMBL" id="MN175387">
    <property type="protein sequence ID" value="QIQ12862.1"/>
    <property type="molecule type" value="Genomic_DNA"/>
</dbReference>
<evidence type="ECO:0000256" key="1">
    <source>
        <dbReference type="SAM" id="Phobius"/>
    </source>
</evidence>
<feature type="transmembrane region" description="Helical" evidence="1">
    <location>
        <begin position="6"/>
        <end position="27"/>
    </location>
</feature>
<keyword evidence="2" id="KW-0614">Plasmid</keyword>
<keyword evidence="1" id="KW-0812">Transmembrane</keyword>
<keyword evidence="1" id="KW-1133">Transmembrane helix</keyword>
<reference evidence="2" key="1">
    <citation type="submission" date="2019-07" db="EMBL/GenBank/DDBJ databases">
        <authorList>
            <person name="Cheng J."/>
        </authorList>
    </citation>
    <scope>NUCLEOTIDE SEQUENCE</scope>
    <source>
        <strain evidence="2">KP-14-6</strain>
        <plasmid evidence="2">pKP-14-6-NDM-1</plasmid>
    </source>
</reference>
<name>A0A6G9HQ44_KLEPN</name>
<evidence type="ECO:0000313" key="2">
    <source>
        <dbReference type="EMBL" id="QIQ12862.1"/>
    </source>
</evidence>
<keyword evidence="1" id="KW-0472">Membrane</keyword>
<dbReference type="AlphaFoldDB" id="A0A6G9HQ44"/>
<sequence>MDIQYMATPVFATLIFDDIIGLLKGVLRQNRRNFRHPSFSPATSISKSIISLELWKV</sequence>